<geneLocation type="plasmid" evidence="4 5">
    <name>pNMAG02</name>
</geneLocation>
<evidence type="ECO:0000259" key="3">
    <source>
        <dbReference type="Pfam" id="PF07705"/>
    </source>
</evidence>
<dbReference type="PaxDb" id="547559-Nmag_4208"/>
<sequence length="486" mass="50245">MEWNTDSQLGGRPVVGMGTVMLVLVLAAGMMVLPIAGGVATADDGPPEVPAAYYGSVTIDGEPAPEDTIITAVVDGEERDTLVTDELGQYGGPSVDDDKLEVPGTTGDGEVTFLVNGVEAETDPSNVEWESGDIEEVDLEVGDIGEAFIDVEIDTDASNLSVDPNETATVVADLENTEDVKGVSDATFELDGETLATEDEQVFEAGETETLEYSVELADEGEFEAVISTTDASDAVIIGVGEDDPPSVPPAPPDDEPANITVTEADLSATTIDENKSVDVTADIENTGEEAGEAGVSLEVDGGVVDSQNVSVEATSSETVTFTETFTDPGEYNISVNGLEAGTLTVVEDGVTPADIEVVDANVETPEIEAGEEVTVDASLENTGEAEGTHTATLNINDEVVAEEDVEVGPGETATVTLSGAVDDTGTHDVFIDNVEAGTVTVTDDVDDDIPEDDTDDVDDDGIPGFGALVALAAVLGASIVFMRRR</sequence>
<evidence type="ECO:0000313" key="5">
    <source>
        <dbReference type="Proteomes" id="UP000001879"/>
    </source>
</evidence>
<name>D3T2A7_NATMM</name>
<keyword evidence="1" id="KW-0732">Signal</keyword>
<feature type="transmembrane region" description="Helical" evidence="2">
    <location>
        <begin position="20"/>
        <end position="40"/>
    </location>
</feature>
<dbReference type="HOGENOM" id="CLU_560977_0_0_2"/>
<dbReference type="Gene3D" id="2.60.40.10">
    <property type="entry name" value="Immunoglobulins"/>
    <property type="match status" value="2"/>
</dbReference>
<dbReference type="NCBIfam" id="TIGR04126">
    <property type="entry name" value="PGF_CTERM"/>
    <property type="match status" value="1"/>
</dbReference>
<dbReference type="InterPro" id="IPR026371">
    <property type="entry name" value="PGF_CTERM"/>
</dbReference>
<dbReference type="GO" id="GO:0030115">
    <property type="term" value="C:S-layer"/>
    <property type="evidence" value="ECO:0007669"/>
    <property type="project" value="UniProtKB-SubCell"/>
</dbReference>
<evidence type="ECO:0000256" key="2">
    <source>
        <dbReference type="SAM" id="Phobius"/>
    </source>
</evidence>
<organism evidence="4 5">
    <name type="scientific">Natrialba magadii (strain ATCC 43099 / DSM 3394 / CCM 3739 / CIP 104546 / IAM 13178 / JCM 8861 / NBRC 102185 / NCIMB 2190 / MS3)</name>
    <name type="common">Natronobacterium magadii</name>
    <dbReference type="NCBI Taxonomy" id="547559"/>
    <lineage>
        <taxon>Archaea</taxon>
        <taxon>Methanobacteriati</taxon>
        <taxon>Methanobacteriota</taxon>
        <taxon>Stenosarchaea group</taxon>
        <taxon>Halobacteria</taxon>
        <taxon>Halobacteriales</taxon>
        <taxon>Natrialbaceae</taxon>
        <taxon>Natrialba</taxon>
    </lineage>
</organism>
<reference evidence="4 5" key="2">
    <citation type="journal article" date="2012" name="BMC Genomics">
        <title>A comparative genomics perspective on the genetic content of the alkaliphilic haloarchaeon Natrialba magadii ATCC 43099T.</title>
        <authorList>
            <person name="Siddaramappa S."/>
            <person name="Challacombe J.F."/>
            <person name="Decastro R.E."/>
            <person name="Pfeiffer F."/>
            <person name="Sastre D.E."/>
            <person name="Gimenez M.I."/>
            <person name="Paggi R.A."/>
            <person name="Detter J.C."/>
            <person name="Davenport K.W."/>
            <person name="Goodwin L.A."/>
            <person name="Kyrpides N."/>
            <person name="Tapia R."/>
            <person name="Pitluck S."/>
            <person name="Lucas S."/>
            <person name="Woyke T."/>
            <person name="Maupin-Furlow J.A."/>
        </authorList>
    </citation>
    <scope>NUCLEOTIDE SEQUENCE [LARGE SCALE GENOMIC DNA]</scope>
    <source>
        <strain evidence="5">ATCC 43099 / DSM 3394 / CCM 3739 / CIP 104546 / IAM 13178 / JCM 8861 / NBRC 102185 / NCIMB 2190 / MS3</strain>
    </source>
</reference>
<dbReference type="eggNOG" id="arCOG03606">
    <property type="taxonomic scope" value="Archaea"/>
</dbReference>
<protein>
    <recommendedName>
        <fullName evidence="3">CARDB domain-containing protein</fullName>
    </recommendedName>
</protein>
<keyword evidence="5" id="KW-1185">Reference proteome</keyword>
<dbReference type="InterPro" id="IPR011635">
    <property type="entry name" value="CARDB"/>
</dbReference>
<dbReference type="InterPro" id="IPR013783">
    <property type="entry name" value="Ig-like_fold"/>
</dbReference>
<evidence type="ECO:0000313" key="4">
    <source>
        <dbReference type="EMBL" id="ADD07716.1"/>
    </source>
</evidence>
<keyword evidence="2" id="KW-0472">Membrane</keyword>
<accession>D3T2A7</accession>
<dbReference type="eggNOG" id="arCOG07560">
    <property type="taxonomic scope" value="Archaea"/>
</dbReference>
<dbReference type="AlphaFoldDB" id="D3T2A7"/>
<proteinExistence type="predicted"/>
<dbReference type="InterPro" id="IPR017868">
    <property type="entry name" value="Filamin/ABP280_repeat-like"/>
</dbReference>
<reference evidence="5" key="1">
    <citation type="submission" date="2010-02" db="EMBL/GenBank/DDBJ databases">
        <title>Complete sequence of plasmid 2 of Natrialba magadii ATCC 43099.</title>
        <authorList>
            <consortium name="US DOE Joint Genome Institute"/>
            <person name="Lucas S."/>
            <person name="Copeland A."/>
            <person name="Lapidus A."/>
            <person name="Cheng J.-F."/>
            <person name="Bruce D."/>
            <person name="Goodwin L."/>
            <person name="Pitluck S."/>
            <person name="Davenport K."/>
            <person name="Saunders E."/>
            <person name="Detter J.C."/>
            <person name="Han C."/>
            <person name="Tapia R."/>
            <person name="Land M."/>
            <person name="Hauser L."/>
            <person name="Kyrpides N."/>
            <person name="Mikhailova N."/>
            <person name="De Castro R.E."/>
            <person name="Maupin-Furlow J.A."/>
            <person name="Woyke T."/>
        </authorList>
    </citation>
    <scope>NUCLEOTIDE SEQUENCE [LARGE SCALE GENOMIC DNA]</scope>
    <source>
        <strain evidence="5">ATCC 43099 / DSM 3394 / CCM 3739 / CIP 104546 / IAM 13178 / JCM 8861 / NBRC 102185 / NCIMB 2190 / MS3</strain>
        <plasmid evidence="5">pNMAG02</plasmid>
    </source>
</reference>
<keyword evidence="2" id="KW-0812">Transmembrane</keyword>
<dbReference type="KEGG" id="nmg:Nmag_4208"/>
<keyword evidence="2" id="KW-1133">Transmembrane helix</keyword>
<dbReference type="EMBL" id="CP001934">
    <property type="protein sequence ID" value="ADD07716.1"/>
    <property type="molecule type" value="Genomic_DNA"/>
</dbReference>
<keyword evidence="4" id="KW-0614">Plasmid</keyword>
<dbReference type="Pfam" id="PF07705">
    <property type="entry name" value="CARDB"/>
    <property type="match status" value="2"/>
</dbReference>
<dbReference type="GO" id="GO:0005886">
    <property type="term" value="C:plasma membrane"/>
    <property type="evidence" value="ECO:0007669"/>
    <property type="project" value="UniProtKB-SubCell"/>
</dbReference>
<feature type="domain" description="CARDB" evidence="3">
    <location>
        <begin position="262"/>
        <end position="336"/>
    </location>
</feature>
<gene>
    <name evidence="4" type="ordered locus">Nmag_4208</name>
</gene>
<evidence type="ECO:0000256" key="1">
    <source>
        <dbReference type="ARBA" id="ARBA00022729"/>
    </source>
</evidence>
<dbReference type="Proteomes" id="UP000001879">
    <property type="component" value="Plasmid pNMAG02"/>
</dbReference>
<dbReference type="PROSITE" id="PS50194">
    <property type="entry name" value="FILAMIN_REPEAT"/>
    <property type="match status" value="1"/>
</dbReference>
<feature type="transmembrane region" description="Helical" evidence="2">
    <location>
        <begin position="463"/>
        <end position="483"/>
    </location>
</feature>
<feature type="domain" description="CARDB" evidence="3">
    <location>
        <begin position="355"/>
        <end position="440"/>
    </location>
</feature>